<accession>A0AAV2PQ09</accession>
<dbReference type="PANTHER" id="PTHR36694:SF11">
    <property type="entry name" value="LP21121P-RELATED"/>
    <property type="match status" value="1"/>
</dbReference>
<keyword evidence="4" id="KW-1185">Reference proteome</keyword>
<comment type="caution">
    <text evidence="3">The sequence shown here is derived from an EMBL/GenBank/DDBJ whole genome shotgun (WGS) entry which is preliminary data.</text>
</comment>
<keyword evidence="2" id="KW-1133">Transmembrane helix</keyword>
<gene>
    <name evidence="3" type="ORF">MNOR_LOCUS2246</name>
</gene>
<keyword evidence="2" id="KW-0812">Transmembrane</keyword>
<dbReference type="PANTHER" id="PTHR36694">
    <property type="entry name" value="PASIFLORA 1, ISOFORM A-RELATED"/>
    <property type="match status" value="1"/>
</dbReference>
<feature type="transmembrane region" description="Helical" evidence="2">
    <location>
        <begin position="327"/>
        <end position="352"/>
    </location>
</feature>
<feature type="compositionally biased region" description="Basic and acidic residues" evidence="1">
    <location>
        <begin position="1"/>
        <end position="17"/>
    </location>
</feature>
<feature type="transmembrane region" description="Helical" evidence="2">
    <location>
        <begin position="196"/>
        <end position="216"/>
    </location>
</feature>
<evidence type="ECO:0000256" key="1">
    <source>
        <dbReference type="SAM" id="MobiDB-lite"/>
    </source>
</evidence>
<dbReference type="AlphaFoldDB" id="A0AAV2PQ09"/>
<feature type="transmembrane region" description="Helical" evidence="2">
    <location>
        <begin position="264"/>
        <end position="288"/>
    </location>
</feature>
<proteinExistence type="predicted"/>
<dbReference type="Proteomes" id="UP001497623">
    <property type="component" value="Unassembled WGS sequence"/>
</dbReference>
<evidence type="ECO:0000313" key="4">
    <source>
        <dbReference type="Proteomes" id="UP001497623"/>
    </source>
</evidence>
<organism evidence="3 4">
    <name type="scientific">Meganyctiphanes norvegica</name>
    <name type="common">Northern krill</name>
    <name type="synonym">Thysanopoda norvegica</name>
    <dbReference type="NCBI Taxonomy" id="48144"/>
    <lineage>
        <taxon>Eukaryota</taxon>
        <taxon>Metazoa</taxon>
        <taxon>Ecdysozoa</taxon>
        <taxon>Arthropoda</taxon>
        <taxon>Crustacea</taxon>
        <taxon>Multicrustacea</taxon>
        <taxon>Malacostraca</taxon>
        <taxon>Eumalacostraca</taxon>
        <taxon>Eucarida</taxon>
        <taxon>Euphausiacea</taxon>
        <taxon>Euphausiidae</taxon>
        <taxon>Meganyctiphanes</taxon>
    </lineage>
</organism>
<keyword evidence="2" id="KW-0472">Membrane</keyword>
<reference evidence="3 4" key="1">
    <citation type="submission" date="2024-05" db="EMBL/GenBank/DDBJ databases">
        <authorList>
            <person name="Wallberg A."/>
        </authorList>
    </citation>
    <scope>NUCLEOTIDE SEQUENCE [LARGE SCALE GENOMIC DNA]</scope>
</reference>
<evidence type="ECO:0000256" key="2">
    <source>
        <dbReference type="SAM" id="Phobius"/>
    </source>
</evidence>
<feature type="region of interest" description="Disordered" evidence="1">
    <location>
        <begin position="1"/>
        <end position="36"/>
    </location>
</feature>
<dbReference type="EMBL" id="CAXKWB010000664">
    <property type="protein sequence ID" value="CAL4061677.1"/>
    <property type="molecule type" value="Genomic_DNA"/>
</dbReference>
<feature type="compositionally biased region" description="Basic and acidic residues" evidence="1">
    <location>
        <begin position="27"/>
        <end position="36"/>
    </location>
</feature>
<feature type="transmembrane region" description="Helical" evidence="2">
    <location>
        <begin position="300"/>
        <end position="321"/>
    </location>
</feature>
<evidence type="ECO:0000313" key="3">
    <source>
        <dbReference type="EMBL" id="CAL4061677.1"/>
    </source>
</evidence>
<sequence>MLDKKKKGFNKEEKELNIDNAQNSSRPGKDKDLKTSKVHELRFAVEPDVILTKDTPSRHSKENDIRFAIEPGIHSISKEHELRFGQPDGRYNSEPPSSRLSKEALEISEKQLREHQWREQQLREYQLRGHQLRQNPREPSVRLSKLDNRASPWASNALQQKYPPPPGLYNPKAYEMATFDTCCCCSLRAGSTIIGLLSLVLSLGVGAALCLVMVAADLQEVLKSAYYTYHDLENPTRTYAPNGTILGAPEWRNMEDPELMYVELVIIAILIYMFCCTVVDSLLVIGAIWEKTYLLVPWMVVQWITIFLTIGIFGIILWHELVTMPRYWWAVMFVVGTVILMVLAFVVVLSLYQLLRDREYPEYYQGAELVHRHIWLSNQKGKYYE</sequence>
<name>A0AAV2PQ09_MEGNR</name>
<protein>
    <submittedName>
        <fullName evidence="3">Uncharacterized protein</fullName>
    </submittedName>
</protein>